<dbReference type="InterPro" id="IPR003333">
    <property type="entry name" value="CMAS"/>
</dbReference>
<dbReference type="GO" id="GO:0032259">
    <property type="term" value="P:methylation"/>
    <property type="evidence" value="ECO:0007669"/>
    <property type="project" value="UniProtKB-KW"/>
</dbReference>
<comment type="similarity">
    <text evidence="1">Belongs to the CFA/CMAS family.</text>
</comment>
<feature type="active site" evidence="6">
    <location>
        <position position="387"/>
    </location>
</feature>
<evidence type="ECO:0000256" key="5">
    <source>
        <dbReference type="ARBA" id="ARBA00023098"/>
    </source>
</evidence>
<dbReference type="Pfam" id="PF02353">
    <property type="entry name" value="CMAS"/>
    <property type="match status" value="1"/>
</dbReference>
<dbReference type="GO" id="GO:0008610">
    <property type="term" value="P:lipid biosynthetic process"/>
    <property type="evidence" value="ECO:0007669"/>
    <property type="project" value="InterPro"/>
</dbReference>
<dbReference type="RefSeq" id="WP_215870729.1">
    <property type="nucleotide sequence ID" value="NZ_JAAXYO010000107.1"/>
</dbReference>
<gene>
    <name evidence="7" type="ORF">HFQ13_07955</name>
</gene>
<dbReference type="AlphaFoldDB" id="A0AAE3CJT3"/>
<evidence type="ECO:0000256" key="2">
    <source>
        <dbReference type="ARBA" id="ARBA00022603"/>
    </source>
</evidence>
<keyword evidence="4" id="KW-0949">S-adenosyl-L-methionine</keyword>
<proteinExistence type="inferred from homology"/>
<evidence type="ECO:0000256" key="6">
    <source>
        <dbReference type="PIRSR" id="PIRSR003085-1"/>
    </source>
</evidence>
<evidence type="ECO:0000256" key="1">
    <source>
        <dbReference type="ARBA" id="ARBA00010815"/>
    </source>
</evidence>
<comment type="caution">
    <text evidence="7">The sequence shown here is derived from an EMBL/GenBank/DDBJ whole genome shotgun (WGS) entry which is preliminary data.</text>
</comment>
<dbReference type="InterPro" id="IPR050723">
    <property type="entry name" value="CFA/CMAS"/>
</dbReference>
<dbReference type="GO" id="GO:0008168">
    <property type="term" value="F:methyltransferase activity"/>
    <property type="evidence" value="ECO:0007669"/>
    <property type="project" value="UniProtKB-KW"/>
</dbReference>
<dbReference type="EMBL" id="JAAXYO010000107">
    <property type="protein sequence ID" value="MBU2788137.1"/>
    <property type="molecule type" value="Genomic_DNA"/>
</dbReference>
<keyword evidence="5" id="KW-0443">Lipid metabolism</keyword>
<dbReference type="PIRSF" id="PIRSF003085">
    <property type="entry name" value="CMAS"/>
    <property type="match status" value="1"/>
</dbReference>
<evidence type="ECO:0000256" key="4">
    <source>
        <dbReference type="ARBA" id="ARBA00022691"/>
    </source>
</evidence>
<evidence type="ECO:0000256" key="3">
    <source>
        <dbReference type="ARBA" id="ARBA00022679"/>
    </source>
</evidence>
<organism evidence="7 8">
    <name type="scientific">Igneacidithiobacillus copahuensis</name>
    <dbReference type="NCBI Taxonomy" id="2724909"/>
    <lineage>
        <taxon>Bacteria</taxon>
        <taxon>Pseudomonadati</taxon>
        <taxon>Pseudomonadota</taxon>
        <taxon>Acidithiobacillia</taxon>
        <taxon>Acidithiobacillales</taxon>
        <taxon>Acidithiobacillaceae</taxon>
        <taxon>Igneacidithiobacillus</taxon>
    </lineage>
</organism>
<protein>
    <submittedName>
        <fullName evidence="7">Class I SAM-dependent methyltransferase</fullName>
    </submittedName>
</protein>
<name>A0AAE3CJT3_9PROT</name>
<reference evidence="7" key="1">
    <citation type="journal article" date="2021" name="ISME J.">
        <title>Genomic evolution of the class Acidithiobacillia: deep-branching Proteobacteria living in extreme acidic conditions.</title>
        <authorList>
            <person name="Moya-Beltran A."/>
            <person name="Beard S."/>
            <person name="Rojas-Villalobos C."/>
            <person name="Issotta F."/>
            <person name="Gallardo Y."/>
            <person name="Ulloa R."/>
            <person name="Giaveno A."/>
            <person name="Degli Esposti M."/>
            <person name="Johnson D.B."/>
            <person name="Quatrini R."/>
        </authorList>
    </citation>
    <scope>NUCLEOTIDE SEQUENCE</scope>
    <source>
        <strain evidence="7">VAN18-1</strain>
    </source>
</reference>
<sequence>MSTSPAAPLHWAGKPRSRRARLLYRLLDQHLQCGSLEVQTPEGELWRFQSEKAGPQAHWRIHDWRSISQILRDGDVGMGRSYFQGLWDSNDPVQLISLALRNRNAVEAWIQGSWWRRSFFALLDRLRANTLSGSQKNIAAHYDLGNDFYQLWLDPSMSYSSACFSEDADESMEQAQERKYAIALASLRLRPGATILEIGCGWGAFAEYAARQGYRVHGITLSREQLHYGQERLKKAGLADLASLEYRDYRNVAGSYDGIVSIEMFEAVGREWWPTYFQALTRLLRRGGRAVVQSIDIADELYPQYCRGSDFIRRHVFPGGFLPSPKAFHAELRSARLQVLGRRQFGQDYARTLHYWRTRFDAQSTRLSQMGYEQSFQRLWRFYLAYCEAGFREGSINVGQWTLAHA</sequence>
<keyword evidence="3" id="KW-0808">Transferase</keyword>
<accession>A0AAE3CJT3</accession>
<dbReference type="PANTHER" id="PTHR43667">
    <property type="entry name" value="CYCLOPROPANE-FATTY-ACYL-PHOSPHOLIPID SYNTHASE"/>
    <property type="match status" value="1"/>
</dbReference>
<dbReference type="Proteomes" id="UP001197378">
    <property type="component" value="Unassembled WGS sequence"/>
</dbReference>
<dbReference type="PANTHER" id="PTHR43667:SF2">
    <property type="entry name" value="FATTY ACID C-METHYL TRANSFERASE"/>
    <property type="match status" value="1"/>
</dbReference>
<dbReference type="InterPro" id="IPR029063">
    <property type="entry name" value="SAM-dependent_MTases_sf"/>
</dbReference>
<keyword evidence="8" id="KW-1185">Reference proteome</keyword>
<keyword evidence="2 7" id="KW-0489">Methyltransferase</keyword>
<dbReference type="CDD" id="cd02440">
    <property type="entry name" value="AdoMet_MTases"/>
    <property type="match status" value="1"/>
</dbReference>
<dbReference type="SUPFAM" id="SSF53335">
    <property type="entry name" value="S-adenosyl-L-methionine-dependent methyltransferases"/>
    <property type="match status" value="1"/>
</dbReference>
<evidence type="ECO:0000313" key="8">
    <source>
        <dbReference type="Proteomes" id="UP001197378"/>
    </source>
</evidence>
<dbReference type="Gene3D" id="3.40.50.150">
    <property type="entry name" value="Vaccinia Virus protein VP39"/>
    <property type="match status" value="1"/>
</dbReference>
<evidence type="ECO:0000313" key="7">
    <source>
        <dbReference type="EMBL" id="MBU2788137.1"/>
    </source>
</evidence>